<reference evidence="3 4" key="1">
    <citation type="submission" date="2019-04" db="EMBL/GenBank/DDBJ databases">
        <title>Friends and foes A comparative genomics studyof 23 Aspergillus species from section Flavi.</title>
        <authorList>
            <consortium name="DOE Joint Genome Institute"/>
            <person name="Kjaerbolling I."/>
            <person name="Vesth T."/>
            <person name="Frisvad J.C."/>
            <person name="Nybo J.L."/>
            <person name="Theobald S."/>
            <person name="Kildgaard S."/>
            <person name="Isbrandt T."/>
            <person name="Kuo A."/>
            <person name="Sato A."/>
            <person name="Lyhne E.K."/>
            <person name="Kogle M.E."/>
            <person name="Wiebenga A."/>
            <person name="Kun R.S."/>
            <person name="Lubbers R.J."/>
            <person name="Makela M.R."/>
            <person name="Barry K."/>
            <person name="Chovatia M."/>
            <person name="Clum A."/>
            <person name="Daum C."/>
            <person name="Haridas S."/>
            <person name="He G."/>
            <person name="LaButti K."/>
            <person name="Lipzen A."/>
            <person name="Mondo S."/>
            <person name="Riley R."/>
            <person name="Salamov A."/>
            <person name="Simmons B.A."/>
            <person name="Magnuson J.K."/>
            <person name="Henrissat B."/>
            <person name="Mortensen U.H."/>
            <person name="Larsen T.O."/>
            <person name="Devries R.P."/>
            <person name="Grigoriev I.V."/>
            <person name="Machida M."/>
            <person name="Baker S.E."/>
            <person name="Andersen M.R."/>
        </authorList>
    </citation>
    <scope>NUCLEOTIDE SEQUENCE [LARGE SCALE GENOMIC DNA]</scope>
    <source>
        <strain evidence="3 4">CBS 763.97</strain>
    </source>
</reference>
<evidence type="ECO:0000313" key="4">
    <source>
        <dbReference type="Proteomes" id="UP000326268"/>
    </source>
</evidence>
<keyword evidence="2" id="KW-0812">Transmembrane</keyword>
<sequence>MLYTRGGSRSGWIEEPETTPIVREKIIADEQTREARHELQYQLPDSYKVLKRISTLTTIDKPTKTIKTPSTRIDELLKRSTEESPRPTTTHNNLVPHWNYQKNSLAVACVLGAITVLGIIFLSVFTVRKIRRSWKRHKREKKDYDAFKHRILVNKSNRNSNACFITESKSSRESMMYSRDNAPSGGYVVEQTGGSVTRVYCEGNNVSSQTFDSIGASPDKRSPPYENKRTLGGRADSRTPSGKGRAGSIPRPIVVVPSPLRHVSSQKATPVLQPTSPSTPDSEQLSVSPASPQDTEPVGRPSSRNSLLRLPSIKKSISPLHTSTYTPHLFDSIYPSVNLVDWI</sequence>
<organism evidence="3 4">
    <name type="scientific">Aspergillus caelatus</name>
    <dbReference type="NCBI Taxonomy" id="61420"/>
    <lineage>
        <taxon>Eukaryota</taxon>
        <taxon>Fungi</taxon>
        <taxon>Dikarya</taxon>
        <taxon>Ascomycota</taxon>
        <taxon>Pezizomycotina</taxon>
        <taxon>Eurotiomycetes</taxon>
        <taxon>Eurotiomycetidae</taxon>
        <taxon>Eurotiales</taxon>
        <taxon>Aspergillaceae</taxon>
        <taxon>Aspergillus</taxon>
        <taxon>Aspergillus subgen. Circumdati</taxon>
    </lineage>
</organism>
<dbReference type="OrthoDB" id="4501674at2759"/>
<dbReference type="Proteomes" id="UP000326268">
    <property type="component" value="Unassembled WGS sequence"/>
</dbReference>
<dbReference type="EMBL" id="ML737852">
    <property type="protein sequence ID" value="KAE8359027.1"/>
    <property type="molecule type" value="Genomic_DNA"/>
</dbReference>
<dbReference type="RefSeq" id="XP_031922108.1">
    <property type="nucleotide sequence ID" value="XM_032074900.1"/>
</dbReference>
<evidence type="ECO:0000256" key="1">
    <source>
        <dbReference type="SAM" id="MobiDB-lite"/>
    </source>
</evidence>
<keyword evidence="4" id="KW-1185">Reference proteome</keyword>
<keyword evidence="2" id="KW-0472">Membrane</keyword>
<keyword evidence="2" id="KW-1133">Transmembrane helix</keyword>
<evidence type="ECO:0000256" key="2">
    <source>
        <dbReference type="SAM" id="Phobius"/>
    </source>
</evidence>
<name>A0A5N6ZN38_9EURO</name>
<feature type="transmembrane region" description="Helical" evidence="2">
    <location>
        <begin position="105"/>
        <end position="127"/>
    </location>
</feature>
<feature type="region of interest" description="Disordered" evidence="1">
    <location>
        <begin position="210"/>
        <end position="307"/>
    </location>
</feature>
<protein>
    <submittedName>
        <fullName evidence="3">Uncharacterized protein</fullName>
    </submittedName>
</protein>
<feature type="compositionally biased region" description="Low complexity" evidence="1">
    <location>
        <begin position="248"/>
        <end position="259"/>
    </location>
</feature>
<dbReference type="GeneID" id="43659346"/>
<feature type="compositionally biased region" description="Polar residues" evidence="1">
    <location>
        <begin position="263"/>
        <end position="294"/>
    </location>
</feature>
<proteinExistence type="predicted"/>
<gene>
    <name evidence="3" type="ORF">BDV27DRAFT_168937</name>
</gene>
<accession>A0A5N6ZN38</accession>
<dbReference type="AlphaFoldDB" id="A0A5N6ZN38"/>
<feature type="compositionally biased region" description="Basic and acidic residues" evidence="1">
    <location>
        <begin position="218"/>
        <end position="229"/>
    </location>
</feature>
<evidence type="ECO:0000313" key="3">
    <source>
        <dbReference type="EMBL" id="KAE8359027.1"/>
    </source>
</evidence>